<feature type="compositionally biased region" description="Basic and acidic residues" evidence="7">
    <location>
        <begin position="862"/>
        <end position="872"/>
    </location>
</feature>
<feature type="compositionally biased region" description="Basic and acidic residues" evidence="7">
    <location>
        <begin position="1886"/>
        <end position="1899"/>
    </location>
</feature>
<evidence type="ECO:0000256" key="1">
    <source>
        <dbReference type="ARBA" id="ARBA00022723"/>
    </source>
</evidence>
<dbReference type="PROSITE" id="PS50089">
    <property type="entry name" value="ZF_RING_2"/>
    <property type="match status" value="1"/>
</dbReference>
<feature type="region of interest" description="Disordered" evidence="7">
    <location>
        <begin position="2416"/>
        <end position="2453"/>
    </location>
</feature>
<dbReference type="InterPro" id="IPR038718">
    <property type="entry name" value="SNF2-like_sf"/>
</dbReference>
<feature type="compositionally biased region" description="Basic residues" evidence="7">
    <location>
        <begin position="2416"/>
        <end position="2425"/>
    </location>
</feature>
<dbReference type="SMART" id="SM00184">
    <property type="entry name" value="RING"/>
    <property type="match status" value="4"/>
</dbReference>
<dbReference type="GO" id="GO:0016787">
    <property type="term" value="F:hydrolase activity"/>
    <property type="evidence" value="ECO:0007669"/>
    <property type="project" value="UniProtKB-KW"/>
</dbReference>
<evidence type="ECO:0000256" key="2">
    <source>
        <dbReference type="ARBA" id="ARBA00022771"/>
    </source>
</evidence>
<dbReference type="InterPro" id="IPR039522">
    <property type="entry name" value="RING_finger_1_prok"/>
</dbReference>
<dbReference type="InterPro" id="IPR001650">
    <property type="entry name" value="Helicase_C-like"/>
</dbReference>
<dbReference type="CDD" id="cd17919">
    <property type="entry name" value="DEXHc_Snf"/>
    <property type="match status" value="1"/>
</dbReference>
<dbReference type="SUPFAM" id="SSF57903">
    <property type="entry name" value="FYVE/PHD zinc finger"/>
    <property type="match status" value="4"/>
</dbReference>
<dbReference type="VEuPathDB" id="PlasmoDB:PVLDE_1102400"/>
<dbReference type="CDD" id="cd18793">
    <property type="entry name" value="SF2_C_SNF"/>
    <property type="match status" value="1"/>
</dbReference>
<feature type="region of interest" description="Disordered" evidence="7">
    <location>
        <begin position="1684"/>
        <end position="1727"/>
    </location>
</feature>
<evidence type="ECO:0000259" key="8">
    <source>
        <dbReference type="PROSITE" id="PS50016"/>
    </source>
</evidence>
<keyword evidence="3" id="KW-0378">Hydrolase</keyword>
<dbReference type="GO" id="GO:0008270">
    <property type="term" value="F:zinc ion binding"/>
    <property type="evidence" value="ECO:0007669"/>
    <property type="project" value="UniProtKB-KW"/>
</dbReference>
<dbReference type="InterPro" id="IPR014001">
    <property type="entry name" value="Helicase_ATP-bd"/>
</dbReference>
<keyword evidence="6" id="KW-0175">Coiled coil</keyword>
<keyword evidence="2 5" id="KW-0863">Zinc-finger</keyword>
<feature type="domain" description="RING-type" evidence="9">
    <location>
        <begin position="72"/>
        <end position="116"/>
    </location>
</feature>
<feature type="domain" description="Helicase ATP-binding" evidence="10">
    <location>
        <begin position="360"/>
        <end position="527"/>
    </location>
</feature>
<dbReference type="Gene3D" id="3.30.40.10">
    <property type="entry name" value="Zinc/RING finger domain, C3HC4 (zinc finger)"/>
    <property type="match status" value="4"/>
</dbReference>
<proteinExistence type="predicted"/>
<evidence type="ECO:0000313" key="13">
    <source>
        <dbReference type="Proteomes" id="UP000515697"/>
    </source>
</evidence>
<evidence type="ECO:0000256" key="7">
    <source>
        <dbReference type="SAM" id="MobiDB-lite"/>
    </source>
</evidence>
<feature type="region of interest" description="Disordered" evidence="7">
    <location>
        <begin position="1594"/>
        <end position="1628"/>
    </location>
</feature>
<evidence type="ECO:0000256" key="6">
    <source>
        <dbReference type="SAM" id="Coils"/>
    </source>
</evidence>
<accession>A0A6V7T8X1</accession>
<dbReference type="InterPro" id="IPR001965">
    <property type="entry name" value="Znf_PHD"/>
</dbReference>
<keyword evidence="12" id="KW-0347">Helicase</keyword>
<feature type="compositionally biased region" description="Basic residues" evidence="7">
    <location>
        <begin position="901"/>
        <end position="910"/>
    </location>
</feature>
<feature type="region of interest" description="Disordered" evidence="7">
    <location>
        <begin position="755"/>
        <end position="774"/>
    </location>
</feature>
<feature type="compositionally biased region" description="Low complexity" evidence="7">
    <location>
        <begin position="1827"/>
        <end position="1836"/>
    </location>
</feature>
<dbReference type="SMART" id="SM00249">
    <property type="entry name" value="PHD"/>
    <property type="match status" value="5"/>
</dbReference>
<dbReference type="Pfam" id="PF00271">
    <property type="entry name" value="Helicase_C"/>
    <property type="match status" value="1"/>
</dbReference>
<feature type="region of interest" description="Disordered" evidence="7">
    <location>
        <begin position="1805"/>
        <end position="1918"/>
    </location>
</feature>
<reference evidence="12 13" key="1">
    <citation type="submission" date="2020-08" db="EMBL/GenBank/DDBJ databases">
        <authorList>
            <person name="Ramaprasad A."/>
        </authorList>
    </citation>
    <scope>NUCLEOTIDE SEQUENCE [LARGE SCALE GENOMIC DNA]</scope>
</reference>
<feature type="coiled-coil region" evidence="6">
    <location>
        <begin position="1947"/>
        <end position="1974"/>
    </location>
</feature>
<evidence type="ECO:0000256" key="5">
    <source>
        <dbReference type="PROSITE-ProRule" id="PRU00175"/>
    </source>
</evidence>
<evidence type="ECO:0000256" key="4">
    <source>
        <dbReference type="ARBA" id="ARBA00022833"/>
    </source>
</evidence>
<dbReference type="InterPro" id="IPR011011">
    <property type="entry name" value="Znf_FYVE_PHD"/>
</dbReference>
<feature type="region of interest" description="Disordered" evidence="7">
    <location>
        <begin position="541"/>
        <end position="568"/>
    </location>
</feature>
<keyword evidence="4" id="KW-0862">Zinc</keyword>
<feature type="domain" description="Helicase C-terminal" evidence="11">
    <location>
        <begin position="1064"/>
        <end position="1248"/>
    </location>
</feature>
<feature type="compositionally biased region" description="Polar residues" evidence="7">
    <location>
        <begin position="1857"/>
        <end position="1885"/>
    </location>
</feature>
<feature type="region of interest" description="Disordered" evidence="7">
    <location>
        <begin position="1047"/>
        <end position="1066"/>
    </location>
</feature>
<dbReference type="Gene3D" id="3.40.50.300">
    <property type="entry name" value="P-loop containing nucleotide triphosphate hydrolases"/>
    <property type="match status" value="1"/>
</dbReference>
<sequence>MRIRKTWCTLCRENFEDGDECICCKQCKKKFHRECLQAEGLIDIEQLRDIKNYICYQCMNEDDDIPENEDRCKICREKSSNLILLLCDGCPNSYHVSCLGLQAEPESEKWYCPVCKPEEHKNLDVRRMRKGFAIDNMNGDHVNSSSCYVCQRPGKLLGCDFCPNSFHPTCLPDLDFDNISDQWECPCCKNEDPLLNQGHKRWTKNEIQEIMKKRQKELNFWRSKIIKYRNRFLLAHRKDLQPFVNPKVFANLTKTFKNDFYAAKCNTNKKGGKGDSGKGTKITSISSNSSNSGKKSLNLDSKEFDEYISSLEEEANKNASKFIESVFLSVYHPNGKKIERRPLVDNVQLKPHQEDGVEWLLKSFLTGGAILADEMGLGKTIQTLCFLSYLKCNKIDGPNLIVVPLSTVGNWLREIHRFTPHLTCIKICGSKNERTHAKEDRLAEKGLYDLYVTTYETVKNEEEFFVETIPKWQCIVLDEAHRIKNQGGAIRHSMDRVVGNMRLLLTGTPLQNNSAELFTLINFMFPDIFKNSEIIEQAFMNTPMGGNNQNNSNSNTNNNNSNNNSGNANNYKLNIGNIDLKSSIKEEDLKAIRCLLDKIMLRRLKEQAITLPRKIFHDVWLPLGSLSAHWYKRLLDIRSMVEEKVSVKKLLGLVIKMRIICGHPKGIVSRPSQMEKLFAFFEEESEEIKEEVKKDAIKLKNISGEEHIESSSKLIFIDKLLCQLHYENCKYVKNYAANFDKHKKEVAIYHYHKMQEQNQSQKKKREHSGKFKKNEALENSPLFMEIYNKGKLELKPTSNDEDKLKSFMHTVSIDNECPYKKKRCIYDKIKEIIKNKNNAKFNQNNLYSIKNPSKDFSEFHYKENTENENKASDDEDEEEDEEEEEESEDDEYNNYGEKNKGAKKKKKKNLKQVFPDEDSNDGSNENGSDAEKEEKEENGEQNEKEEKDEQTEQDEAGEKNANTGINSKNIVTLGKNCKIINIKEFFKSEKESTNTEGKTNENSTQISNKENLEKIDADYIKKEYEGDTISTMHLNKSDTEEKMMQVSETKDETNSKLEKNEETEENNNIVNVKKEVTIQLPFTRSNSNNEEGENTPKSEPKMHKVLIFTQFQLVLDELEEYCKYRCWKYMRLDGSTNKLIRELDIREFNLSDSIYFIYLISTRAGGLGINLTAANHVIMYDEDWNPFIDLQAIDRAHRIGQKREVNVWKLMTEWTVEERMAFRREQKLKLDKLVVQTQEDEDMLDNFEEKLSSDEIRKLMLHGKAAIQNMDVEETLDLPLEFFIERGRRKLPIINGIDLEKEEKNTIEQEIKNIKEDGDKLNSNDEDNIYVQKGNYISDDEGRDNNYDENGIDIDEVMLDEAEELLDQGPNNNGSGSFYEDGNNDNNTDAVKRDKEPHGSNNSGTGLASQYSSNNNGGDSTLWRSVRERKKPQNMYTPEYWGRKQEVKQIKHEYRCFICNNTKNYKTTVKDRNNNDIEIDYGDMINCFRCPKTYHKLCEGIKDEVVKKTWTCSWHECCLCFRKSSQCGNLLIHCATCPTSFCYSCFPPDYIRYYVGEEYYHNLRQRGVNFNAQNWVCFLCSKCKAVEEQKKRRKMTKEERENEKQLQKELRSQLHDSKQEEIETKKRKRAQQLERDKFIIENRKRIDALDKKYEMQLRSAYENLFPPKFIKELINRIEQAKLLKQKSGTAQDEENNTSKELSKNQNSKDSDNNTPKDSTNKKKSTTFLHTKLPNKMLVLCENCKLPCHANYKYPGNCCYPLELDKSYFYANSSFNPSTNNKDGKNGNTGDGTGCADGSGFGQYPCSSTSSMDKKNSAKKNMTKDGDNNNMNQNNNQIKEEEEEEEGTENNKENKINYNSQNNEKEMNTTGQSNYNNDENPTNSSRKNFDENNNEDKNEGNENEQGDSPNNNQDNSGKAKTRRFLRAVCSKCGTVQLGKLAHFRKHCDKLTEEEKKEYEDKREKLKHLIELLNTKSIPDEYTEEEYKNMSIFKFKSLYSTFQDKADNILEDCIREMKWDMLISTKKKTLKKEKENKKNNNNNNNNGGNGGMGNSSGNSSGKGKGGGGKDGVKKGGSNTNSSAKSNLAHLLYKNALINSLNKEGKEFIEIISDNMTDEMKELLSRELSSMKGKRKKVINKNTLKTKKAKGSGEWDEANNNTMDDGIINRHNNNDKFNELKKISSNNNLNMYHDKLSKDKSNEHFTLDSFNDEFLHKAKEFLRITKKKIINNGFSESTNIANVLNAGDKNNNMDIEKSIIQNYIKKMKNSLKNNQTNPKIMNEQNFNKHHRMSSYDHKSSSNSRIDMYKNNMDRNNKYNIQGSHSNYRISRGGSGERIKIGAANEHNNNNRIFTPKSGVANKNYHYSDINDFSVDIFNIDKNVKHKDDSVDYDIKKITNPSENTGTNKVHEYILYRKKKSNSNSRNHHGHDEDNNSNCSATGRMGSGHKRDDVGMISKNGKINMDTQMNLKKPSNSANDRMKQLNLNDVKSFLINAERN</sequence>
<dbReference type="SMART" id="SM00490">
    <property type="entry name" value="HELICc"/>
    <property type="match status" value="1"/>
</dbReference>
<feature type="region of interest" description="Disordered" evidence="7">
    <location>
        <begin position="862"/>
        <end position="969"/>
    </location>
</feature>
<feature type="region of interest" description="Disordered" evidence="7">
    <location>
        <begin position="270"/>
        <end position="297"/>
    </location>
</feature>
<dbReference type="Pfam" id="PF00176">
    <property type="entry name" value="SNF2-rel_dom"/>
    <property type="match status" value="1"/>
</dbReference>
<feature type="region of interest" description="Disordered" evidence="7">
    <location>
        <begin position="1366"/>
        <end position="1429"/>
    </location>
</feature>
<name>A0A6V7T8X1_PLAVN</name>
<feature type="compositionally biased region" description="Low complexity" evidence="7">
    <location>
        <begin position="547"/>
        <end position="568"/>
    </location>
</feature>
<feature type="region of interest" description="Disordered" evidence="7">
    <location>
        <begin position="985"/>
        <end position="1010"/>
    </location>
</feature>
<protein>
    <submittedName>
        <fullName evidence="12">SNF2 helicase, putative</fullName>
    </submittedName>
</protein>
<dbReference type="PROSITE" id="PS50016">
    <property type="entry name" value="ZF_PHD_2"/>
    <property type="match status" value="2"/>
</dbReference>
<dbReference type="PROSITE" id="PS51192">
    <property type="entry name" value="HELICASE_ATP_BIND_1"/>
    <property type="match status" value="1"/>
</dbReference>
<dbReference type="InterPro" id="IPR027417">
    <property type="entry name" value="P-loop_NTPase"/>
</dbReference>
<evidence type="ECO:0000259" key="11">
    <source>
        <dbReference type="PROSITE" id="PS51194"/>
    </source>
</evidence>
<organism evidence="12 13">
    <name type="scientific">Plasmodium vinckei</name>
    <dbReference type="NCBI Taxonomy" id="5860"/>
    <lineage>
        <taxon>Eukaryota</taxon>
        <taxon>Sar</taxon>
        <taxon>Alveolata</taxon>
        <taxon>Apicomplexa</taxon>
        <taxon>Aconoidasida</taxon>
        <taxon>Haemosporida</taxon>
        <taxon>Plasmodiidae</taxon>
        <taxon>Plasmodium</taxon>
        <taxon>Plasmodium (Vinckeia)</taxon>
    </lineage>
</organism>
<keyword evidence="12" id="KW-0067">ATP-binding</keyword>
<feature type="compositionally biased region" description="Basic and acidic residues" evidence="7">
    <location>
        <begin position="1811"/>
        <end position="1826"/>
    </location>
</feature>
<feature type="compositionally biased region" description="Basic and acidic residues" evidence="7">
    <location>
        <begin position="1047"/>
        <end position="1060"/>
    </location>
</feature>
<evidence type="ECO:0000259" key="9">
    <source>
        <dbReference type="PROSITE" id="PS50089"/>
    </source>
</evidence>
<dbReference type="Pfam" id="PF00628">
    <property type="entry name" value="PHD"/>
    <property type="match status" value="1"/>
</dbReference>
<feature type="compositionally biased region" description="Polar residues" evidence="7">
    <location>
        <begin position="960"/>
        <end position="969"/>
    </location>
</feature>
<dbReference type="InterPro" id="IPR013083">
    <property type="entry name" value="Znf_RING/FYVE/PHD"/>
</dbReference>
<feature type="compositionally biased region" description="Basic and acidic residues" evidence="7">
    <location>
        <begin position="1594"/>
        <end position="1624"/>
    </location>
</feature>
<dbReference type="InterPro" id="IPR001841">
    <property type="entry name" value="Znf_RING"/>
</dbReference>
<feature type="region of interest" description="Disordered" evidence="7">
    <location>
        <begin position="2028"/>
        <end position="2078"/>
    </location>
</feature>
<dbReference type="InterPro" id="IPR049730">
    <property type="entry name" value="SNF2/RAD54-like_C"/>
</dbReference>
<dbReference type="SUPFAM" id="SSF52540">
    <property type="entry name" value="P-loop containing nucleoside triphosphate hydrolases"/>
    <property type="match status" value="2"/>
</dbReference>
<keyword evidence="12" id="KW-0547">Nucleotide-binding</keyword>
<dbReference type="GO" id="GO:0005524">
    <property type="term" value="F:ATP binding"/>
    <property type="evidence" value="ECO:0007669"/>
    <property type="project" value="InterPro"/>
</dbReference>
<dbReference type="PROSITE" id="PS51194">
    <property type="entry name" value="HELICASE_CTER"/>
    <property type="match status" value="1"/>
</dbReference>
<dbReference type="PANTHER" id="PTHR10799">
    <property type="entry name" value="SNF2/RAD54 HELICASE FAMILY"/>
    <property type="match status" value="1"/>
</dbReference>
<feature type="compositionally biased region" description="Polar residues" evidence="7">
    <location>
        <begin position="1399"/>
        <end position="1423"/>
    </location>
</feature>
<evidence type="ECO:0000313" key="12">
    <source>
        <dbReference type="EMBL" id="CAD2108649.1"/>
    </source>
</evidence>
<dbReference type="VEuPathDB" id="PlasmoDB:PVVCY_1102460"/>
<dbReference type="InterPro" id="IPR019786">
    <property type="entry name" value="Zinc_finger_PHD-type_CS"/>
</dbReference>
<feature type="compositionally biased region" description="Acidic residues" evidence="7">
    <location>
        <begin position="873"/>
        <end position="892"/>
    </location>
</feature>
<dbReference type="Pfam" id="PF14446">
    <property type="entry name" value="Prok-RING_1"/>
    <property type="match status" value="1"/>
</dbReference>
<dbReference type="EMBL" id="LR865432">
    <property type="protein sequence ID" value="CAD2108649.1"/>
    <property type="molecule type" value="Genomic_DNA"/>
</dbReference>
<dbReference type="Proteomes" id="UP000515697">
    <property type="component" value="Chromosome PVSEL_11"/>
</dbReference>
<dbReference type="GO" id="GO:0004386">
    <property type="term" value="F:helicase activity"/>
    <property type="evidence" value="ECO:0007669"/>
    <property type="project" value="UniProtKB-KW"/>
</dbReference>
<feature type="domain" description="PHD-type" evidence="8">
    <location>
        <begin position="52"/>
        <end position="118"/>
    </location>
</feature>
<dbReference type="Gene3D" id="3.40.50.10810">
    <property type="entry name" value="Tandem AAA-ATPase domain"/>
    <property type="match status" value="1"/>
</dbReference>
<dbReference type="VEuPathDB" id="PlasmoDB:PVSEL_1102410"/>
<dbReference type="SMART" id="SM00487">
    <property type="entry name" value="DEXDc"/>
    <property type="match status" value="1"/>
</dbReference>
<dbReference type="InterPro" id="IPR019787">
    <property type="entry name" value="Znf_PHD-finger"/>
</dbReference>
<dbReference type="VEuPathDB" id="PlasmoDB:PVBDA_1102400"/>
<gene>
    <name evidence="12" type="ORF">PVSEL_1102410</name>
</gene>
<feature type="domain" description="PHD-type" evidence="8">
    <location>
        <begin position="144"/>
        <end position="191"/>
    </location>
</feature>
<dbReference type="PROSITE" id="PS01359">
    <property type="entry name" value="ZF_PHD_1"/>
    <property type="match status" value="2"/>
</dbReference>
<feature type="coiled-coil region" evidence="6">
    <location>
        <begin position="1297"/>
        <end position="1324"/>
    </location>
</feature>
<dbReference type="InterPro" id="IPR000330">
    <property type="entry name" value="SNF2_N"/>
</dbReference>
<feature type="compositionally biased region" description="Low complexity" evidence="7">
    <location>
        <begin position="279"/>
        <end position="296"/>
    </location>
</feature>
<feature type="compositionally biased region" description="Gly residues" evidence="7">
    <location>
        <begin position="2045"/>
        <end position="2067"/>
    </location>
</feature>
<keyword evidence="1" id="KW-0479">Metal-binding</keyword>
<feature type="compositionally biased region" description="Polar residues" evidence="7">
    <location>
        <begin position="994"/>
        <end position="1009"/>
    </location>
</feature>
<evidence type="ECO:0000256" key="3">
    <source>
        <dbReference type="ARBA" id="ARBA00022801"/>
    </source>
</evidence>
<dbReference type="VEuPathDB" id="PlasmoDB:PVPCR_1102380"/>
<feature type="compositionally biased region" description="Basic and acidic residues" evidence="7">
    <location>
        <begin position="1696"/>
        <end position="1711"/>
    </location>
</feature>
<feature type="compositionally biased region" description="Polar residues" evidence="7">
    <location>
        <begin position="1905"/>
        <end position="1917"/>
    </location>
</feature>
<evidence type="ECO:0000259" key="10">
    <source>
        <dbReference type="PROSITE" id="PS51192"/>
    </source>
</evidence>